<comment type="caution">
    <text evidence="5">The sequence shown here is derived from an EMBL/GenBank/DDBJ whole genome shotgun (WGS) entry which is preliminary data.</text>
</comment>
<feature type="region of interest" description="Disordered" evidence="3">
    <location>
        <begin position="1"/>
        <end position="48"/>
    </location>
</feature>
<evidence type="ECO:0000313" key="5">
    <source>
        <dbReference type="EMBL" id="SPJ75514.1"/>
    </source>
</evidence>
<dbReference type="SMART" id="SM00487">
    <property type="entry name" value="DEXDc"/>
    <property type="match status" value="1"/>
</dbReference>
<dbReference type="SUPFAM" id="SSF52540">
    <property type="entry name" value="P-loop containing nucleoside triphosphate hydrolases"/>
    <property type="match status" value="2"/>
</dbReference>
<name>A0AAE8M7D4_9HYPO</name>
<dbReference type="EMBL" id="ONZP01000168">
    <property type="protein sequence ID" value="SPJ75514.1"/>
    <property type="molecule type" value="Genomic_DNA"/>
</dbReference>
<dbReference type="Gene3D" id="3.40.50.10810">
    <property type="entry name" value="Tandem AAA-ATPase domain"/>
    <property type="match status" value="2"/>
</dbReference>
<evidence type="ECO:0000259" key="4">
    <source>
        <dbReference type="PROSITE" id="PS51192"/>
    </source>
</evidence>
<sequence>MPLFSLFSGKREASPSGDSTPKRVKIKDHPTDNEENVQPTTPVSTATPKLKDKKNVVDQPMKIQATVDANNLPQSLAEGFKLNQLPHVDPDNLEGLIRRLKEMSRAETDVYVEMKQDNHNFLQAEDDDVDAKQDESEPIKEDNDEDLRTLEGLRIQRELMGILLPKNCDLEEICRDMDVNTERILWKDGIRFPGIANWVCDTLNSAIRAAILADECGTGKTLQMFLALLFHYRRVKMAIQKGSFQPLDPERKFKPSIILCPSGAMARQILREMTRWFGDFFQIKIFHKTSKNATDEPFDLSILEETDELQYWVDEKAAAHAEPETLRSIVITPYMTAVRRMFLSSKEVAELEPNEDVANDASIQANGNQQHRYGPRRRRGIFRNGKKKTERQWVLKIVNAQFNWVICDEGHTTRNPRSGTHNLVRMLHKEATLIVSATPLLNHQRDFWGYVNLFWRHEWPFKFPRDDISPSVYYRERAWNAMKEGTKYKGLTMDSVLGSEDETPDAELSPWEQTLKAEFTEFIRQKKGPLFLLNTHLYSSFRDSFGKTDSVISQQAIKPLLRLLCIRQRMLTELTLPDGSVVMPGDEIRPMWLRMVRARPSEKHKKKLHEMISKHIDGLFIDSHKTRNKLLQNDVVDENKGVVMNSAVLRTLALATTAPAFYPLTLRGPKDPVTYNEPPPAAASENINKIISQDRLNGDHTHGLQWYYERTAEKHQAVPRSRQEVVVTLCHESPKLAWALYRVLELLKKKERMIIFVNYPLTSMVLTALLDYLSLDTMSIRSSHDADQRAEAVRRFNSPDSAVDVLVTSLQLNGFGINFHGACHNGIVLEYPHNIQTLLNAFGRL</sequence>
<dbReference type="InterPro" id="IPR001650">
    <property type="entry name" value="Helicase_C-like"/>
</dbReference>
<feature type="compositionally biased region" description="Polar residues" evidence="3">
    <location>
        <begin position="361"/>
        <end position="371"/>
    </location>
</feature>
<gene>
    <name evidence="5" type="ORF">FTOL_05245</name>
</gene>
<reference evidence="5" key="1">
    <citation type="submission" date="2018-03" db="EMBL/GenBank/DDBJ databases">
        <authorList>
            <person name="Guldener U."/>
        </authorList>
    </citation>
    <scope>NUCLEOTIDE SEQUENCE</scope>
</reference>
<dbReference type="Pfam" id="PF00176">
    <property type="entry name" value="SNF2-rel_dom"/>
    <property type="match status" value="1"/>
</dbReference>
<keyword evidence="2" id="KW-0067">ATP-binding</keyword>
<dbReference type="AlphaFoldDB" id="A0AAE8M7D4"/>
<dbReference type="Proteomes" id="UP001187734">
    <property type="component" value="Unassembled WGS sequence"/>
</dbReference>
<protein>
    <recommendedName>
        <fullName evidence="4">Helicase ATP-binding domain-containing protein</fullName>
    </recommendedName>
</protein>
<feature type="region of interest" description="Disordered" evidence="3">
    <location>
        <begin position="123"/>
        <end position="143"/>
    </location>
</feature>
<dbReference type="InterPro" id="IPR038718">
    <property type="entry name" value="SNF2-like_sf"/>
</dbReference>
<evidence type="ECO:0000256" key="2">
    <source>
        <dbReference type="ARBA" id="ARBA00022840"/>
    </source>
</evidence>
<dbReference type="PANTHER" id="PTHR45629:SF7">
    <property type="entry name" value="DNA EXCISION REPAIR PROTEIN ERCC-6-RELATED"/>
    <property type="match status" value="1"/>
</dbReference>
<organism evidence="5 6">
    <name type="scientific">Fusarium torulosum</name>
    <dbReference type="NCBI Taxonomy" id="33205"/>
    <lineage>
        <taxon>Eukaryota</taxon>
        <taxon>Fungi</taxon>
        <taxon>Dikarya</taxon>
        <taxon>Ascomycota</taxon>
        <taxon>Pezizomycotina</taxon>
        <taxon>Sordariomycetes</taxon>
        <taxon>Hypocreomycetidae</taxon>
        <taxon>Hypocreales</taxon>
        <taxon>Nectriaceae</taxon>
        <taxon>Fusarium</taxon>
    </lineage>
</organism>
<accession>A0AAE8M7D4</accession>
<dbReference type="InterPro" id="IPR027417">
    <property type="entry name" value="P-loop_NTPase"/>
</dbReference>
<feature type="domain" description="Helicase ATP-binding" evidence="4">
    <location>
        <begin position="201"/>
        <end position="457"/>
    </location>
</feature>
<feature type="region of interest" description="Disordered" evidence="3">
    <location>
        <begin position="357"/>
        <end position="377"/>
    </location>
</feature>
<proteinExistence type="predicted"/>
<dbReference type="InterPro" id="IPR050496">
    <property type="entry name" value="SNF2_RAD54_helicase_repair"/>
</dbReference>
<keyword evidence="1" id="KW-0547">Nucleotide-binding</keyword>
<evidence type="ECO:0000313" key="6">
    <source>
        <dbReference type="Proteomes" id="UP001187734"/>
    </source>
</evidence>
<dbReference type="GO" id="GO:0005524">
    <property type="term" value="F:ATP binding"/>
    <property type="evidence" value="ECO:0007669"/>
    <property type="project" value="InterPro"/>
</dbReference>
<dbReference type="PANTHER" id="PTHR45629">
    <property type="entry name" value="SNF2/RAD54 FAMILY MEMBER"/>
    <property type="match status" value="1"/>
</dbReference>
<dbReference type="InterPro" id="IPR000330">
    <property type="entry name" value="SNF2_N"/>
</dbReference>
<dbReference type="PROSITE" id="PS51192">
    <property type="entry name" value="HELICASE_ATP_BIND_1"/>
    <property type="match status" value="1"/>
</dbReference>
<evidence type="ECO:0000256" key="1">
    <source>
        <dbReference type="ARBA" id="ARBA00022741"/>
    </source>
</evidence>
<dbReference type="InterPro" id="IPR014001">
    <property type="entry name" value="Helicase_ATP-bd"/>
</dbReference>
<evidence type="ECO:0000256" key="3">
    <source>
        <dbReference type="SAM" id="MobiDB-lite"/>
    </source>
</evidence>
<dbReference type="Pfam" id="PF00271">
    <property type="entry name" value="Helicase_C"/>
    <property type="match status" value="1"/>
</dbReference>
<keyword evidence="6" id="KW-1185">Reference proteome</keyword>
<dbReference type="Gene3D" id="3.40.50.300">
    <property type="entry name" value="P-loop containing nucleotide triphosphate hydrolases"/>
    <property type="match status" value="1"/>
</dbReference>
<feature type="compositionally biased region" description="Basic and acidic residues" evidence="3">
    <location>
        <begin position="130"/>
        <end position="143"/>
    </location>
</feature>
<feature type="compositionally biased region" description="Polar residues" evidence="3">
    <location>
        <begin position="36"/>
        <end position="47"/>
    </location>
</feature>